<feature type="domain" description="S-adenosylmethionine-dependent methyltransferase" evidence="4">
    <location>
        <begin position="85"/>
        <end position="245"/>
    </location>
</feature>
<evidence type="ECO:0000313" key="6">
    <source>
        <dbReference type="Proteomes" id="UP000317371"/>
    </source>
</evidence>
<evidence type="ECO:0000256" key="3">
    <source>
        <dbReference type="ARBA" id="ARBA00022691"/>
    </source>
</evidence>
<dbReference type="Gene3D" id="3.40.50.150">
    <property type="entry name" value="Vaccinia Virus protein VP39"/>
    <property type="match status" value="1"/>
</dbReference>
<evidence type="ECO:0000259" key="4">
    <source>
        <dbReference type="Pfam" id="PF10672"/>
    </source>
</evidence>
<dbReference type="GO" id="GO:0032259">
    <property type="term" value="P:methylation"/>
    <property type="evidence" value="ECO:0007669"/>
    <property type="project" value="UniProtKB-KW"/>
</dbReference>
<proteinExistence type="predicted"/>
<dbReference type="InterPro" id="IPR029063">
    <property type="entry name" value="SAM-dependent_MTases_sf"/>
</dbReference>
<dbReference type="InterPro" id="IPR019614">
    <property type="entry name" value="SAM-dep_methyl-trfase"/>
</dbReference>
<gene>
    <name evidence="5" type="ORF">FKZ61_03580</name>
</gene>
<accession>A0A540VK25</accession>
<comment type="caution">
    <text evidence="5">The sequence shown here is derived from an EMBL/GenBank/DDBJ whole genome shotgun (WGS) entry which is preliminary data.</text>
</comment>
<evidence type="ECO:0000256" key="1">
    <source>
        <dbReference type="ARBA" id="ARBA00022603"/>
    </source>
</evidence>
<dbReference type="InParanoid" id="A0A540VK25"/>
<dbReference type="Gene3D" id="2.60.40.1180">
    <property type="entry name" value="Golgi alpha-mannosidase II"/>
    <property type="match status" value="1"/>
</dbReference>
<dbReference type="GO" id="GO:0008168">
    <property type="term" value="F:methyltransferase activity"/>
    <property type="evidence" value="ECO:0007669"/>
    <property type="project" value="UniProtKB-KW"/>
</dbReference>
<reference evidence="5 6" key="1">
    <citation type="submission" date="2019-06" db="EMBL/GenBank/DDBJ databases">
        <title>Genome sequence of Litorilinea aerophila BAA-2444.</title>
        <authorList>
            <person name="Maclea K.S."/>
            <person name="Maurais E.G."/>
            <person name="Iannazzi L.C."/>
        </authorList>
    </citation>
    <scope>NUCLEOTIDE SEQUENCE [LARGE SCALE GENOMIC DNA]</scope>
    <source>
        <strain evidence="5 6">ATCC BAA-2444</strain>
    </source>
</reference>
<evidence type="ECO:0000256" key="2">
    <source>
        <dbReference type="ARBA" id="ARBA00022679"/>
    </source>
</evidence>
<evidence type="ECO:0000313" key="5">
    <source>
        <dbReference type="EMBL" id="TQE97117.1"/>
    </source>
</evidence>
<dbReference type="CDD" id="cd02440">
    <property type="entry name" value="AdoMet_MTases"/>
    <property type="match status" value="1"/>
</dbReference>
<dbReference type="Proteomes" id="UP000317371">
    <property type="component" value="Unassembled WGS sequence"/>
</dbReference>
<dbReference type="EMBL" id="VIGC01000004">
    <property type="protein sequence ID" value="TQE97117.1"/>
    <property type="molecule type" value="Genomic_DNA"/>
</dbReference>
<dbReference type="RefSeq" id="WP_141608713.1">
    <property type="nucleotide sequence ID" value="NZ_VIGC02000004.1"/>
</dbReference>
<keyword evidence="6" id="KW-1185">Reference proteome</keyword>
<dbReference type="PANTHER" id="PTHR43042">
    <property type="entry name" value="SAM-DEPENDENT METHYLTRANSFERASE"/>
    <property type="match status" value="1"/>
</dbReference>
<dbReference type="PANTHER" id="PTHR43042:SF2">
    <property type="entry name" value="SAM-DEPENDENT METHYLTRANSFERASE"/>
    <property type="match status" value="1"/>
</dbReference>
<dbReference type="InterPro" id="IPR013780">
    <property type="entry name" value="Glyco_hydro_b"/>
</dbReference>
<keyword evidence="3" id="KW-0949">S-adenosyl-L-methionine</keyword>
<organism evidence="5 6">
    <name type="scientific">Litorilinea aerophila</name>
    <dbReference type="NCBI Taxonomy" id="1204385"/>
    <lineage>
        <taxon>Bacteria</taxon>
        <taxon>Bacillati</taxon>
        <taxon>Chloroflexota</taxon>
        <taxon>Caldilineae</taxon>
        <taxon>Caldilineales</taxon>
        <taxon>Caldilineaceae</taxon>
        <taxon>Litorilinea</taxon>
    </lineage>
</organism>
<name>A0A540VK25_9CHLR</name>
<dbReference type="Pfam" id="PF10672">
    <property type="entry name" value="Methyltrans_SAM"/>
    <property type="match status" value="1"/>
</dbReference>
<sequence length="304" mass="34345">MTNLHASFDSTQPDPALFAGEYTLLDSGNASKLEQLGPYRLIRPAPQAIWHPRLPRSEWDQAHAIYERSSSGGGSWHWQRKVSREFDVLFSNLSFRIKLTNFGHLGLFPEQAINWGWLRENIRERLQRTNYRNLHVLNLFAYTGGSTLAASQAGAHVVHVDAAKGVVDWARRNARQCHLDERPIRWLVDDALKFVKREIRRGNRYQGIILDPPSFGRGPKGEVFKIEDDLLPLLEACRELLARDALFVLYSCHTPGFTPIVLANQLADVVGERGGSLEHGEMVIPDSTGRLLPSGTYARWLADS</sequence>
<protein>
    <recommendedName>
        <fullName evidence="4">S-adenosylmethionine-dependent methyltransferase domain-containing protein</fullName>
    </recommendedName>
</protein>
<dbReference type="AlphaFoldDB" id="A0A540VK25"/>
<dbReference type="SUPFAM" id="SSF53335">
    <property type="entry name" value="S-adenosyl-L-methionine-dependent methyltransferases"/>
    <property type="match status" value="1"/>
</dbReference>
<dbReference type="OrthoDB" id="9805492at2"/>
<keyword evidence="2" id="KW-0808">Transferase</keyword>
<keyword evidence="1" id="KW-0489">Methyltransferase</keyword>